<comment type="caution">
    <text evidence="1">The sequence shown here is derived from an EMBL/GenBank/DDBJ whole genome shotgun (WGS) entry which is preliminary data.</text>
</comment>
<evidence type="ECO:0000313" key="1">
    <source>
        <dbReference type="EMBL" id="RUL79870.1"/>
    </source>
</evidence>
<protein>
    <recommendedName>
        <fullName evidence="3">Lipoprotein</fullName>
    </recommendedName>
</protein>
<gene>
    <name evidence="1" type="ORF">EKH80_01345</name>
</gene>
<dbReference type="EMBL" id="RYYV01000001">
    <property type="protein sequence ID" value="RUL79870.1"/>
    <property type="molecule type" value="Genomic_DNA"/>
</dbReference>
<dbReference type="OrthoDB" id="5966071at2"/>
<evidence type="ECO:0008006" key="3">
    <source>
        <dbReference type="Google" id="ProtNLM"/>
    </source>
</evidence>
<evidence type="ECO:0000313" key="2">
    <source>
        <dbReference type="Proteomes" id="UP000274358"/>
    </source>
</evidence>
<dbReference type="AlphaFoldDB" id="A0A432MAV6"/>
<name>A0A432MAV6_9GAMM</name>
<dbReference type="PROSITE" id="PS51257">
    <property type="entry name" value="PROKAR_LIPOPROTEIN"/>
    <property type="match status" value="1"/>
</dbReference>
<proteinExistence type="predicted"/>
<keyword evidence="2" id="KW-1185">Reference proteome</keyword>
<dbReference type="RefSeq" id="WP_126682921.1">
    <property type="nucleotide sequence ID" value="NZ_RYYV01000001.1"/>
</dbReference>
<dbReference type="Proteomes" id="UP000274358">
    <property type="component" value="Unassembled WGS sequence"/>
</dbReference>
<organism evidence="1 2">
    <name type="scientific">Dyella choica</name>
    <dbReference type="NCBI Taxonomy" id="1927959"/>
    <lineage>
        <taxon>Bacteria</taxon>
        <taxon>Pseudomonadati</taxon>
        <taxon>Pseudomonadota</taxon>
        <taxon>Gammaproteobacteria</taxon>
        <taxon>Lysobacterales</taxon>
        <taxon>Rhodanobacteraceae</taxon>
        <taxon>Dyella</taxon>
    </lineage>
</organism>
<accession>A0A432MAV6</accession>
<sequence>MKKSSLAVALPALVLTGLLLSGCGIFRSEKAWQTAKQQTPLEIPPGMDTPNASAALVIPPQGANHPTANGATARVGNTPSAITDGFILADSVDNTYRRVGEALSNGEIGTLQGHDDAAHSYSLNVLASDQPAEKGGFISRLFGRGSSGNSSGPNVAPRAVVVTVNSSGQGSSEVRAQGDAAAVAKVVDSLKSRLGGKG</sequence>
<reference evidence="1 2" key="1">
    <citation type="submission" date="2018-12" db="EMBL/GenBank/DDBJ databases">
        <title>Dyella dinghuensis sp. nov. DHOA06 and Dyella choica sp. nov. 4M-K27, isolated from forest soil.</title>
        <authorList>
            <person name="Qiu L.-H."/>
            <person name="Gao Z.-H."/>
        </authorList>
    </citation>
    <scope>NUCLEOTIDE SEQUENCE [LARGE SCALE GENOMIC DNA]</scope>
    <source>
        <strain evidence="1 2">4M-K27</strain>
    </source>
</reference>